<name>A0A2G8LG68_STIJA</name>
<dbReference type="CDD" id="cd00229">
    <property type="entry name" value="SGNH_hydrolase"/>
    <property type="match status" value="1"/>
</dbReference>
<evidence type="ECO:0000256" key="1">
    <source>
        <dbReference type="SAM" id="Coils"/>
    </source>
</evidence>
<accession>A0A2G8LG68</accession>
<dbReference type="AlphaFoldDB" id="A0A2G8LG68"/>
<dbReference type="EMBL" id="MRZV01000088">
    <property type="protein sequence ID" value="PIK59243.1"/>
    <property type="molecule type" value="Genomic_DNA"/>
</dbReference>
<dbReference type="OrthoDB" id="10072345at2759"/>
<dbReference type="SUPFAM" id="SSF52266">
    <property type="entry name" value="SGNH hydrolase"/>
    <property type="match status" value="1"/>
</dbReference>
<evidence type="ECO:0000256" key="2">
    <source>
        <dbReference type="SAM" id="MobiDB-lite"/>
    </source>
</evidence>
<dbReference type="InterPro" id="IPR011011">
    <property type="entry name" value="Znf_FYVE_PHD"/>
</dbReference>
<dbReference type="Proteomes" id="UP000230750">
    <property type="component" value="Unassembled WGS sequence"/>
</dbReference>
<evidence type="ECO:0000313" key="5">
    <source>
        <dbReference type="Proteomes" id="UP000230750"/>
    </source>
</evidence>
<keyword evidence="5" id="KW-1185">Reference proteome</keyword>
<sequence>MDPAPEQLTDTIIQSQSATANCSPQCQHPDNDPEKDVVCAFCQIGYHLQCAGLRKQPPKSKVWICQPCRKLPKLLQDTIERLNNALKEIEELKTLNRHERKKHDLQEIPESRQGLEETLEESYSSIVQKQPQQEQRHNLLIGDSILRDFNNGTFENTTVRCIRGASVESIRMDLTDEIDLEKIQNLIIHVGTNDVSSGSDVTEILEKFEDMITTLQVATPKTENGPFITVSGPCPRLDAYSPEIEELDNKLNKLMLKLDCRYIANSLSFKYADGRIDRSMYSDDVHLNRKGAERLAERLTAIPSIYRQTLVNKATPEIQIHSNPQPSKYRSPRVKYPRRNHVGPDRNPHPRLNARSYQPPNFRRPTTRHEPMMPLIRQRPPYHYQNHYRDKTSYNDQTNIIRHQHDAVATIVESITTTCELAVTNNRYSAEFARDMVTRNDIVIFDRILAKMVVP</sequence>
<organism evidence="4 5">
    <name type="scientific">Stichopus japonicus</name>
    <name type="common">Sea cucumber</name>
    <dbReference type="NCBI Taxonomy" id="307972"/>
    <lineage>
        <taxon>Eukaryota</taxon>
        <taxon>Metazoa</taxon>
        <taxon>Echinodermata</taxon>
        <taxon>Eleutherozoa</taxon>
        <taxon>Echinozoa</taxon>
        <taxon>Holothuroidea</taxon>
        <taxon>Aspidochirotacea</taxon>
        <taxon>Aspidochirotida</taxon>
        <taxon>Stichopodidae</taxon>
        <taxon>Apostichopus</taxon>
    </lineage>
</organism>
<feature type="domain" description="SGNH hydrolase-type esterase" evidence="3">
    <location>
        <begin position="157"/>
        <end position="293"/>
    </location>
</feature>
<dbReference type="InterPro" id="IPR036514">
    <property type="entry name" value="SGNH_hydro_sf"/>
</dbReference>
<proteinExistence type="predicted"/>
<dbReference type="Gene3D" id="3.30.40.10">
    <property type="entry name" value="Zinc/RING finger domain, C3HC4 (zinc finger)"/>
    <property type="match status" value="1"/>
</dbReference>
<dbReference type="Gene3D" id="3.40.50.1110">
    <property type="entry name" value="SGNH hydrolase"/>
    <property type="match status" value="1"/>
</dbReference>
<feature type="coiled-coil region" evidence="1">
    <location>
        <begin position="75"/>
        <end position="102"/>
    </location>
</feature>
<dbReference type="InterPro" id="IPR013830">
    <property type="entry name" value="SGNH_hydro"/>
</dbReference>
<reference evidence="4 5" key="1">
    <citation type="journal article" date="2017" name="PLoS Biol.">
        <title>The sea cucumber genome provides insights into morphological evolution and visceral regeneration.</title>
        <authorList>
            <person name="Zhang X."/>
            <person name="Sun L."/>
            <person name="Yuan J."/>
            <person name="Sun Y."/>
            <person name="Gao Y."/>
            <person name="Zhang L."/>
            <person name="Li S."/>
            <person name="Dai H."/>
            <person name="Hamel J.F."/>
            <person name="Liu C."/>
            <person name="Yu Y."/>
            <person name="Liu S."/>
            <person name="Lin W."/>
            <person name="Guo K."/>
            <person name="Jin S."/>
            <person name="Xu P."/>
            <person name="Storey K.B."/>
            <person name="Huan P."/>
            <person name="Zhang T."/>
            <person name="Zhou Y."/>
            <person name="Zhang J."/>
            <person name="Lin C."/>
            <person name="Li X."/>
            <person name="Xing L."/>
            <person name="Huo D."/>
            <person name="Sun M."/>
            <person name="Wang L."/>
            <person name="Mercier A."/>
            <person name="Li F."/>
            <person name="Yang H."/>
            <person name="Xiang J."/>
        </authorList>
    </citation>
    <scope>NUCLEOTIDE SEQUENCE [LARGE SCALE GENOMIC DNA]</scope>
    <source>
        <strain evidence="4">Shaxun</strain>
        <tissue evidence="4">Muscle</tissue>
    </source>
</reference>
<evidence type="ECO:0000313" key="4">
    <source>
        <dbReference type="EMBL" id="PIK59243.1"/>
    </source>
</evidence>
<dbReference type="SUPFAM" id="SSF57903">
    <property type="entry name" value="FYVE/PHD zinc finger"/>
    <property type="match status" value="1"/>
</dbReference>
<gene>
    <name evidence="4" type="ORF">BSL78_03827</name>
</gene>
<dbReference type="Pfam" id="PF13472">
    <property type="entry name" value="Lipase_GDSL_2"/>
    <property type="match status" value="1"/>
</dbReference>
<evidence type="ECO:0000259" key="3">
    <source>
        <dbReference type="Pfam" id="PF13472"/>
    </source>
</evidence>
<dbReference type="InterPro" id="IPR013083">
    <property type="entry name" value="Znf_RING/FYVE/PHD"/>
</dbReference>
<comment type="caution">
    <text evidence="4">The sequence shown here is derived from an EMBL/GenBank/DDBJ whole genome shotgun (WGS) entry which is preliminary data.</text>
</comment>
<protein>
    <recommendedName>
        <fullName evidence="3">SGNH hydrolase-type esterase domain-containing protein</fullName>
    </recommendedName>
</protein>
<keyword evidence="1" id="KW-0175">Coiled coil</keyword>
<feature type="region of interest" description="Disordered" evidence="2">
    <location>
        <begin position="340"/>
        <end position="368"/>
    </location>
</feature>